<evidence type="ECO:0000256" key="4">
    <source>
        <dbReference type="ARBA" id="ARBA00023136"/>
    </source>
</evidence>
<keyword evidence="5" id="KW-0520">NAD</keyword>
<comment type="subcellular location">
    <subcellularLocation>
        <location evidence="5">Cell membrane</location>
        <topology evidence="5">Multi-pass membrane protein</topology>
    </subcellularLocation>
    <subcellularLocation>
        <location evidence="1">Endomembrane system</location>
        <topology evidence="1">Multi-pass membrane protein</topology>
    </subcellularLocation>
    <subcellularLocation>
        <location evidence="6">Membrane</location>
        <topology evidence="6">Multi-pass membrane protein</topology>
    </subcellularLocation>
</comment>
<sequence length="490" mass="54172">MINLQHLIALLPPLILVSTVLIITLRIAWQRNHFFNATTTMIGLTLAFCSLYFVKKIIFINDGDLIITPLFRIDYFSILYIGMVLISSLATSTFAYLWLEGYPDNRDEFYLLLIIATLGGIILACANHLAALFIGIELISLPLFGLIGYIYRQQRSFEAAIKYTIMSGAASSFLMFGMALLYAKFGDLSFVGLSKCMTDPIMLNDPIILVSLGLMLVSFGFKLSLFPFHLWTPDVYQGAPAPVLTFLATATKIAIFSAFMRFFISFPVTKSENIRLVIGVIAICSILFGNLMAITQKNIKRLLGYSSVAHLGYLLVTLIAVQSQQISLEAVGVYLISYLLASLSSFGIVSLMSSPYSGPDTESLFSYRGLFWHKPILSTLMTVSMLSLAGIPMMIGFIGKFYIIFVGINAHLWWLTGTVVLGSTIGLYSYLRVSVSMYLHAPEMLARDTPHNWALTPGGCVVLLSGISLVLFGIFPQPLIFLVQTAQLIM</sequence>
<dbReference type="GO" id="GO:0005886">
    <property type="term" value="C:plasma membrane"/>
    <property type="evidence" value="ECO:0007669"/>
    <property type="project" value="UniProtKB-SubCell"/>
</dbReference>
<evidence type="ECO:0000313" key="9">
    <source>
        <dbReference type="Proteomes" id="UP000683585"/>
    </source>
</evidence>
<feature type="domain" description="NADH:quinone oxidoreductase/Mrp antiporter transmembrane" evidence="7">
    <location>
        <begin position="126"/>
        <end position="425"/>
    </location>
</feature>
<dbReference type="RefSeq" id="WP_216782282.1">
    <property type="nucleotide sequence ID" value="NZ_LR890047.1"/>
</dbReference>
<keyword evidence="5" id="KW-0874">Quinone</keyword>
<keyword evidence="5" id="KW-1278">Translocase</keyword>
<evidence type="ECO:0000256" key="5">
    <source>
        <dbReference type="HAMAP-Rule" id="MF_00445"/>
    </source>
</evidence>
<dbReference type="PANTHER" id="PTHR22773">
    <property type="entry name" value="NADH DEHYDROGENASE"/>
    <property type="match status" value="1"/>
</dbReference>
<feature type="transmembrane region" description="Helical" evidence="5">
    <location>
        <begin position="302"/>
        <end position="321"/>
    </location>
</feature>
<feature type="transmembrane region" description="Helical" evidence="5">
    <location>
        <begin position="451"/>
        <end position="475"/>
    </location>
</feature>
<keyword evidence="8" id="KW-0560">Oxidoreductase</keyword>
<dbReference type="AlphaFoldDB" id="A0A8E4GI75"/>
<keyword evidence="4 5" id="KW-0472">Membrane</keyword>
<feature type="transmembrane region" description="Helical" evidence="5">
    <location>
        <begin position="131"/>
        <end position="151"/>
    </location>
</feature>
<evidence type="ECO:0000256" key="2">
    <source>
        <dbReference type="ARBA" id="ARBA00022692"/>
    </source>
</evidence>
<feature type="transmembrane region" description="Helical" evidence="5">
    <location>
        <begin position="206"/>
        <end position="231"/>
    </location>
</feature>
<evidence type="ECO:0000256" key="3">
    <source>
        <dbReference type="ARBA" id="ARBA00022989"/>
    </source>
</evidence>
<evidence type="ECO:0000313" key="8">
    <source>
        <dbReference type="EMBL" id="CAD6511447.1"/>
    </source>
</evidence>
<dbReference type="GO" id="GO:0008137">
    <property type="term" value="F:NADH dehydrogenase (ubiquinone) activity"/>
    <property type="evidence" value="ECO:0007669"/>
    <property type="project" value="InterPro"/>
</dbReference>
<dbReference type="EMBL" id="LR890047">
    <property type="protein sequence ID" value="CAD6511447.1"/>
    <property type="molecule type" value="Genomic_DNA"/>
</dbReference>
<dbReference type="GO" id="GO:0050136">
    <property type="term" value="F:NADH dehydrogenase (quinone) (non-electrogenic) activity"/>
    <property type="evidence" value="ECO:0007669"/>
    <property type="project" value="UniProtKB-UniRule"/>
</dbReference>
<gene>
    <name evidence="5 8" type="primary">nuoN</name>
    <name evidence="8" type="ORF">PROFFT_A_04850</name>
</gene>
<evidence type="ECO:0000256" key="6">
    <source>
        <dbReference type="RuleBase" id="RU000320"/>
    </source>
</evidence>
<feature type="transmembrane region" description="Helical" evidence="5">
    <location>
        <begin position="34"/>
        <end position="54"/>
    </location>
</feature>
<feature type="transmembrane region" description="Helical" evidence="5">
    <location>
        <begin position="7"/>
        <end position="28"/>
    </location>
</feature>
<proteinExistence type="inferred from homology"/>
<dbReference type="EC" id="7.1.1.-" evidence="5"/>
<feature type="transmembrane region" description="Helical" evidence="5">
    <location>
        <begin position="376"/>
        <end position="399"/>
    </location>
</feature>
<feature type="transmembrane region" description="Helical" evidence="5">
    <location>
        <begin position="163"/>
        <end position="185"/>
    </location>
</feature>
<keyword evidence="5" id="KW-1003">Cell membrane</keyword>
<comment type="function">
    <text evidence="5">NDH-1 shuttles electrons from NADH, via FMN and iron-sulfur (Fe-S) centers, to quinones in the respiratory chain. The immediate electron acceptor for the enzyme in this species is believed to be ubiquinone. Couples the redox reaction to proton translocation (for every two electrons transferred, four hydrogen ions are translocated across the cytoplasmic membrane), and thus conserves the redox energy in a proton gradient.</text>
</comment>
<feature type="transmembrane region" description="Helical" evidence="5">
    <location>
        <begin position="75"/>
        <end position="97"/>
    </location>
</feature>
<name>A0A8E4GI75_9ENTR</name>
<comment type="catalytic activity">
    <reaction evidence="5">
        <text>a quinone + NADH + 5 H(+)(in) = a quinol + NAD(+) + 4 H(+)(out)</text>
        <dbReference type="Rhea" id="RHEA:57888"/>
        <dbReference type="ChEBI" id="CHEBI:15378"/>
        <dbReference type="ChEBI" id="CHEBI:24646"/>
        <dbReference type="ChEBI" id="CHEBI:57540"/>
        <dbReference type="ChEBI" id="CHEBI:57945"/>
        <dbReference type="ChEBI" id="CHEBI:132124"/>
    </reaction>
</comment>
<dbReference type="GO" id="GO:0048038">
    <property type="term" value="F:quinone binding"/>
    <property type="evidence" value="ECO:0007669"/>
    <property type="project" value="UniProtKB-KW"/>
</dbReference>
<dbReference type="GO" id="GO:0042773">
    <property type="term" value="P:ATP synthesis coupled electron transport"/>
    <property type="evidence" value="ECO:0007669"/>
    <property type="project" value="InterPro"/>
</dbReference>
<comment type="similarity">
    <text evidence="5">Belongs to the complex I subunit 2 family.</text>
</comment>
<dbReference type="InterPro" id="IPR010096">
    <property type="entry name" value="NADH-Q_OxRdtase_suN/2"/>
</dbReference>
<keyword evidence="5" id="KW-0813">Transport</keyword>
<feature type="transmembrane region" description="Helical" evidence="5">
    <location>
        <begin position="276"/>
        <end position="296"/>
    </location>
</feature>
<accession>A0A8E4GI75</accession>
<dbReference type="Pfam" id="PF00361">
    <property type="entry name" value="Proton_antipo_M"/>
    <property type="match status" value="1"/>
</dbReference>
<evidence type="ECO:0000256" key="1">
    <source>
        <dbReference type="ARBA" id="ARBA00004127"/>
    </source>
</evidence>
<dbReference type="InterPro" id="IPR001750">
    <property type="entry name" value="ND/Mrp_TM"/>
</dbReference>
<keyword evidence="5" id="KW-0830">Ubiquinone</keyword>
<dbReference type="GO" id="GO:0012505">
    <property type="term" value="C:endomembrane system"/>
    <property type="evidence" value="ECO:0007669"/>
    <property type="project" value="UniProtKB-SubCell"/>
</dbReference>
<dbReference type="HAMAP" id="MF_00445">
    <property type="entry name" value="NDH1_NuoN_1"/>
    <property type="match status" value="1"/>
</dbReference>
<organism evidence="8 9">
    <name type="scientific">Candidatus Profftia tarda</name>
    <dbReference type="NCBI Taxonomy" id="1177216"/>
    <lineage>
        <taxon>Bacteria</taxon>
        <taxon>Pseudomonadati</taxon>
        <taxon>Pseudomonadota</taxon>
        <taxon>Gammaproteobacteria</taxon>
        <taxon>Enterobacterales</taxon>
        <taxon>Enterobacteriaceae</taxon>
        <taxon>Candidatus Profftia</taxon>
    </lineage>
</organism>
<evidence type="ECO:0000259" key="7">
    <source>
        <dbReference type="Pfam" id="PF00361"/>
    </source>
</evidence>
<keyword evidence="2 5" id="KW-0812">Transmembrane</keyword>
<feature type="transmembrane region" description="Helical" evidence="5">
    <location>
        <begin position="243"/>
        <end position="264"/>
    </location>
</feature>
<dbReference type="KEGG" id="ptf:PROFFT_A_04850"/>
<dbReference type="NCBIfam" id="NF004439">
    <property type="entry name" value="PRK05777.1-1"/>
    <property type="match status" value="1"/>
</dbReference>
<feature type="transmembrane region" description="Helical" evidence="5">
    <location>
        <begin position="333"/>
        <end position="356"/>
    </location>
</feature>
<dbReference type="Proteomes" id="UP000683585">
    <property type="component" value="Chromosome"/>
</dbReference>
<feature type="transmembrane region" description="Helical" evidence="5">
    <location>
        <begin position="109"/>
        <end position="126"/>
    </location>
</feature>
<protein>
    <recommendedName>
        <fullName evidence="5">NADH-quinone oxidoreductase subunit N</fullName>
        <ecNumber evidence="5">7.1.1.-</ecNumber>
    </recommendedName>
    <alternativeName>
        <fullName evidence="5">NADH dehydrogenase I subunit N</fullName>
    </alternativeName>
    <alternativeName>
        <fullName evidence="5">NDH-1 subunit N</fullName>
    </alternativeName>
</protein>
<keyword evidence="3 5" id="KW-1133">Transmembrane helix</keyword>
<feature type="transmembrane region" description="Helical" evidence="5">
    <location>
        <begin position="411"/>
        <end position="431"/>
    </location>
</feature>
<comment type="subunit">
    <text evidence="5">NDH-1 is composed of 13 different subunits. Subunits NuoA, H, J, K, L, M, N constitute the membrane sector of the complex.</text>
</comment>
<dbReference type="NCBIfam" id="TIGR01770">
    <property type="entry name" value="NDH_I_N"/>
    <property type="match status" value="1"/>
</dbReference>
<reference evidence="8" key="1">
    <citation type="submission" date="2020-10" db="EMBL/GenBank/DDBJ databases">
        <authorList>
            <person name="Szabo G."/>
        </authorList>
    </citation>
    <scope>NUCLEOTIDE SEQUENCE</scope>
    <source>
        <strain evidence="8">PROFFT</strain>
    </source>
</reference>
<keyword evidence="9" id="KW-1185">Reference proteome</keyword>